<dbReference type="SMART" id="SM00380">
    <property type="entry name" value="AP2"/>
    <property type="match status" value="1"/>
</dbReference>
<dbReference type="GO" id="GO:0003700">
    <property type="term" value="F:DNA-binding transcription factor activity"/>
    <property type="evidence" value="ECO:0007669"/>
    <property type="project" value="InterPro"/>
</dbReference>
<dbReference type="AlphaFoldDB" id="A0A8S9JUB6"/>
<dbReference type="PANTHER" id="PTHR31985:SF233">
    <property type="entry name" value="ETHYLENE-RESPONSIVE TRANSCRIPTION FACTOR ERF039"/>
    <property type="match status" value="1"/>
</dbReference>
<dbReference type="PANTHER" id="PTHR31985">
    <property type="entry name" value="ETHYLENE-RESPONSIVE TRANSCRIPTION FACTOR ERF042-RELATED"/>
    <property type="match status" value="1"/>
</dbReference>
<gene>
    <name evidence="10" type="ORF">F2Q70_00035331</name>
</gene>
<dbReference type="InterPro" id="IPR016177">
    <property type="entry name" value="DNA-bd_dom_sf"/>
</dbReference>
<comment type="similarity">
    <text evidence="7">Belongs to the AP2/ERF transcription factor family. ERF subfamily.</text>
</comment>
<dbReference type="GO" id="GO:0005634">
    <property type="term" value="C:nucleus"/>
    <property type="evidence" value="ECO:0007669"/>
    <property type="project" value="UniProtKB-SubCell"/>
</dbReference>
<keyword evidence="4" id="KW-0010">Activator</keyword>
<feature type="domain" description="AP2/ERF" evidence="9">
    <location>
        <begin position="196"/>
        <end position="253"/>
    </location>
</feature>
<name>A0A8S9JUB6_BRACR</name>
<keyword evidence="5" id="KW-0804">Transcription</keyword>
<dbReference type="InterPro" id="IPR036955">
    <property type="entry name" value="AP2/ERF_dom_sf"/>
</dbReference>
<evidence type="ECO:0000256" key="7">
    <source>
        <dbReference type="ARBA" id="ARBA00024343"/>
    </source>
</evidence>
<feature type="region of interest" description="Disordered" evidence="8">
    <location>
        <begin position="97"/>
        <end position="198"/>
    </location>
</feature>
<dbReference type="PRINTS" id="PR00367">
    <property type="entry name" value="ETHRSPELEMNT"/>
</dbReference>
<evidence type="ECO:0000256" key="6">
    <source>
        <dbReference type="ARBA" id="ARBA00023242"/>
    </source>
</evidence>
<dbReference type="Pfam" id="PF00847">
    <property type="entry name" value="AP2"/>
    <property type="match status" value="1"/>
</dbReference>
<accession>A0A8S9JUB6</accession>
<feature type="compositionally biased region" description="Polar residues" evidence="8">
    <location>
        <begin position="39"/>
        <end position="60"/>
    </location>
</feature>
<keyword evidence="3" id="KW-0238">DNA-binding</keyword>
<dbReference type="CDD" id="cd00018">
    <property type="entry name" value="AP2"/>
    <property type="match status" value="1"/>
</dbReference>
<evidence type="ECO:0000256" key="3">
    <source>
        <dbReference type="ARBA" id="ARBA00023125"/>
    </source>
</evidence>
<comment type="subcellular location">
    <subcellularLocation>
        <location evidence="1">Nucleus</location>
    </subcellularLocation>
</comment>
<evidence type="ECO:0000256" key="8">
    <source>
        <dbReference type="SAM" id="MobiDB-lite"/>
    </source>
</evidence>
<sequence length="338" mass="37674">MRSNPQLFWPKQDKPANPAQSNQGQYVGYQNNYQPRTYVLSQPQNNPPQVQKHQNTQPATSAPVAVLQDETKAMLHTKYDNVASHMRQMDIQIAQTADSVTRQQGEAERVGQPPTDTPTTEKEREPTVGTNSPRPEQPAEAVRPIPEHVPAREYNPKMQDSSLPRSERNLRSPVPERTGKNSKSKNEQKSVSKHPNFRGVRMRQWGKWVSEIREPRKKSRIWLGTFSTPEMAARAHDVAALAIKGGSAHLNFPELACHLPRPASADPKDIQAAAAAAAVEWKAQESPSSTGTSSMTSSSVADDAFSDLPDLLVDANDHKVDGFWDSFPYEEPFFMGNY</sequence>
<dbReference type="FunFam" id="3.30.730.10:FF:000001">
    <property type="entry name" value="Ethylene-responsive transcription factor 2"/>
    <property type="match status" value="1"/>
</dbReference>
<keyword evidence="6" id="KW-0539">Nucleus</keyword>
<feature type="compositionally biased region" description="Low complexity" evidence="8">
    <location>
        <begin position="20"/>
        <end position="34"/>
    </location>
</feature>
<protein>
    <recommendedName>
        <fullName evidence="9">AP2/ERF domain-containing protein</fullName>
    </recommendedName>
</protein>
<proteinExistence type="inferred from homology"/>
<feature type="compositionally biased region" description="Basic and acidic residues" evidence="8">
    <location>
        <begin position="145"/>
        <end position="155"/>
    </location>
</feature>
<evidence type="ECO:0000259" key="9">
    <source>
        <dbReference type="PROSITE" id="PS51032"/>
    </source>
</evidence>
<reference evidence="10" key="1">
    <citation type="submission" date="2019-12" db="EMBL/GenBank/DDBJ databases">
        <title>Genome sequencing and annotation of Brassica cretica.</title>
        <authorList>
            <person name="Studholme D.J."/>
            <person name="Sarris P.F."/>
        </authorList>
    </citation>
    <scope>NUCLEOTIDE SEQUENCE</scope>
    <source>
        <strain evidence="10">PFS-102/07</strain>
        <tissue evidence="10">Leaf</tissue>
    </source>
</reference>
<dbReference type="PROSITE" id="PS51032">
    <property type="entry name" value="AP2_ERF"/>
    <property type="match status" value="1"/>
</dbReference>
<dbReference type="SUPFAM" id="SSF54171">
    <property type="entry name" value="DNA-binding domain"/>
    <property type="match status" value="1"/>
</dbReference>
<evidence type="ECO:0000256" key="1">
    <source>
        <dbReference type="ARBA" id="ARBA00004123"/>
    </source>
</evidence>
<evidence type="ECO:0000256" key="4">
    <source>
        <dbReference type="ARBA" id="ARBA00023159"/>
    </source>
</evidence>
<dbReference type="Gene3D" id="3.30.730.10">
    <property type="entry name" value="AP2/ERF domain"/>
    <property type="match status" value="1"/>
</dbReference>
<dbReference type="InterPro" id="IPR001471">
    <property type="entry name" value="AP2/ERF_dom"/>
</dbReference>
<feature type="region of interest" description="Disordered" evidence="8">
    <location>
        <begin position="1"/>
        <end position="62"/>
    </location>
</feature>
<evidence type="ECO:0000256" key="2">
    <source>
        <dbReference type="ARBA" id="ARBA00023015"/>
    </source>
</evidence>
<comment type="caution">
    <text evidence="10">The sequence shown here is derived from an EMBL/GenBank/DDBJ whole genome shotgun (WGS) entry which is preliminary data.</text>
</comment>
<evidence type="ECO:0000256" key="5">
    <source>
        <dbReference type="ARBA" id="ARBA00023163"/>
    </source>
</evidence>
<dbReference type="GO" id="GO:0003677">
    <property type="term" value="F:DNA binding"/>
    <property type="evidence" value="ECO:0007669"/>
    <property type="project" value="UniProtKB-KW"/>
</dbReference>
<keyword evidence="2" id="KW-0805">Transcription regulation</keyword>
<dbReference type="InterPro" id="IPR051032">
    <property type="entry name" value="AP2/ERF_TF_ERF_subfamily"/>
</dbReference>
<evidence type="ECO:0000313" key="10">
    <source>
        <dbReference type="EMBL" id="KAF2584976.1"/>
    </source>
</evidence>
<organism evidence="10">
    <name type="scientific">Brassica cretica</name>
    <name type="common">Mustard</name>
    <dbReference type="NCBI Taxonomy" id="69181"/>
    <lineage>
        <taxon>Eukaryota</taxon>
        <taxon>Viridiplantae</taxon>
        <taxon>Streptophyta</taxon>
        <taxon>Embryophyta</taxon>
        <taxon>Tracheophyta</taxon>
        <taxon>Spermatophyta</taxon>
        <taxon>Magnoliopsida</taxon>
        <taxon>eudicotyledons</taxon>
        <taxon>Gunneridae</taxon>
        <taxon>Pentapetalae</taxon>
        <taxon>rosids</taxon>
        <taxon>malvids</taxon>
        <taxon>Brassicales</taxon>
        <taxon>Brassicaceae</taxon>
        <taxon>Brassiceae</taxon>
        <taxon>Brassica</taxon>
    </lineage>
</organism>
<dbReference type="EMBL" id="QGKY02000246">
    <property type="protein sequence ID" value="KAF2584976.1"/>
    <property type="molecule type" value="Genomic_DNA"/>
</dbReference>